<evidence type="ECO:0000313" key="3">
    <source>
        <dbReference type="Proteomes" id="UP000614410"/>
    </source>
</evidence>
<accession>A0A934KP85</accession>
<dbReference type="GO" id="GO:0006355">
    <property type="term" value="P:regulation of DNA-templated transcription"/>
    <property type="evidence" value="ECO:0007669"/>
    <property type="project" value="InterPro"/>
</dbReference>
<reference evidence="2 3" key="1">
    <citation type="submission" date="2020-10" db="EMBL/GenBank/DDBJ databases">
        <title>Ca. Dormibacterota MAGs.</title>
        <authorList>
            <person name="Montgomery K."/>
        </authorList>
    </citation>
    <scope>NUCLEOTIDE SEQUENCE [LARGE SCALE GENOMIC DNA]</scope>
    <source>
        <strain evidence="2">Mitchell_Peninsula_5</strain>
    </source>
</reference>
<dbReference type="GO" id="GO:0003677">
    <property type="term" value="F:DNA binding"/>
    <property type="evidence" value="ECO:0007669"/>
    <property type="project" value="InterPro"/>
</dbReference>
<dbReference type="InterPro" id="IPR000551">
    <property type="entry name" value="MerR-type_HTH_dom"/>
</dbReference>
<organism evidence="2 3">
    <name type="scientific">Candidatus Amunia macphersoniae</name>
    <dbReference type="NCBI Taxonomy" id="3127014"/>
    <lineage>
        <taxon>Bacteria</taxon>
        <taxon>Bacillati</taxon>
        <taxon>Candidatus Dormiibacterota</taxon>
        <taxon>Candidatus Dormibacteria</taxon>
        <taxon>Candidatus Aeolococcales</taxon>
        <taxon>Candidatus Aeolococcaceae</taxon>
        <taxon>Candidatus Amunia</taxon>
    </lineage>
</organism>
<dbReference type="Gene3D" id="1.10.1660.10">
    <property type="match status" value="1"/>
</dbReference>
<dbReference type="Proteomes" id="UP000614410">
    <property type="component" value="Unassembled WGS sequence"/>
</dbReference>
<dbReference type="InterPro" id="IPR009061">
    <property type="entry name" value="DNA-bd_dom_put_sf"/>
</dbReference>
<evidence type="ECO:0000259" key="1">
    <source>
        <dbReference type="Pfam" id="PF13411"/>
    </source>
</evidence>
<feature type="domain" description="HTH merR-type" evidence="1">
    <location>
        <begin position="18"/>
        <end position="79"/>
    </location>
</feature>
<evidence type="ECO:0000313" key="2">
    <source>
        <dbReference type="EMBL" id="MBJ7610578.1"/>
    </source>
</evidence>
<name>A0A934KP85_9BACT</name>
<gene>
    <name evidence="2" type="ORF">JF887_14315</name>
</gene>
<proteinExistence type="predicted"/>
<protein>
    <submittedName>
        <fullName evidence="2">MerR family transcriptional regulator</fullName>
    </submittedName>
</protein>
<dbReference type="Pfam" id="PF13411">
    <property type="entry name" value="MerR_1"/>
    <property type="match status" value="1"/>
</dbReference>
<dbReference type="AlphaFoldDB" id="A0A934KP85"/>
<dbReference type="EMBL" id="JAEKNN010000066">
    <property type="protein sequence ID" value="MBJ7610578.1"/>
    <property type="molecule type" value="Genomic_DNA"/>
</dbReference>
<comment type="caution">
    <text evidence="2">The sequence shown here is derived from an EMBL/GenBank/DDBJ whole genome shotgun (WGS) entry which is preliminary data.</text>
</comment>
<sequence length="168" mass="17629">MNTSAASEVTRRVGISAADAHQAARISYRQCDHWARRGWVRPSVDPGEGRSGRRVYAAADIVRLDLLRHLAEARVNTATAGPVIAQFTVPAGDIRVLWGPLGGDPGLSVVPADAALARVEAGDGWVVYNPAQARVRAQVLMAQVGADDAESAGAGMPAVRLRSVGRSA</sequence>
<dbReference type="SUPFAM" id="SSF46955">
    <property type="entry name" value="Putative DNA-binding domain"/>
    <property type="match status" value="1"/>
</dbReference>